<evidence type="ECO:0000313" key="2">
    <source>
        <dbReference type="EMBL" id="AWV97958.1"/>
    </source>
</evidence>
<evidence type="ECO:0000313" key="3">
    <source>
        <dbReference type="Proteomes" id="UP000249873"/>
    </source>
</evidence>
<dbReference type="EMBL" id="CP029480">
    <property type="protein sequence ID" value="AWV97958.1"/>
    <property type="molecule type" value="Genomic_DNA"/>
</dbReference>
<protein>
    <recommendedName>
        <fullName evidence="1">Ig-like domain-containing protein</fullName>
    </recommendedName>
</protein>
<keyword evidence="3" id="KW-1185">Reference proteome</keyword>
<proteinExistence type="predicted"/>
<feature type="domain" description="Ig-like" evidence="1">
    <location>
        <begin position="538"/>
        <end position="614"/>
    </location>
</feature>
<evidence type="ECO:0000259" key="1">
    <source>
        <dbReference type="Pfam" id="PF19081"/>
    </source>
</evidence>
<feature type="domain" description="Ig-like" evidence="1">
    <location>
        <begin position="216"/>
        <end position="294"/>
    </location>
</feature>
<dbReference type="Proteomes" id="UP000249873">
    <property type="component" value="Chromosome"/>
</dbReference>
<accession>A0A2Z4GA76</accession>
<dbReference type="RefSeq" id="WP_111371060.1">
    <property type="nucleotide sequence ID" value="NZ_CP029480.1"/>
</dbReference>
<name>A0A2Z4GA76_9BACT</name>
<gene>
    <name evidence="2" type="ORF">DJ013_07155</name>
</gene>
<organism evidence="2 3">
    <name type="scientific">Arcticibacterium luteifluviistationis</name>
    <dbReference type="NCBI Taxonomy" id="1784714"/>
    <lineage>
        <taxon>Bacteria</taxon>
        <taxon>Pseudomonadati</taxon>
        <taxon>Bacteroidota</taxon>
        <taxon>Cytophagia</taxon>
        <taxon>Cytophagales</taxon>
        <taxon>Leadbetterellaceae</taxon>
        <taxon>Arcticibacterium</taxon>
    </lineage>
</organism>
<dbReference type="AlphaFoldDB" id="A0A2Z4GA76"/>
<dbReference type="OrthoDB" id="964184at2"/>
<dbReference type="Pfam" id="PF19081">
    <property type="entry name" value="Ig_7"/>
    <property type="match status" value="3"/>
</dbReference>
<dbReference type="KEGG" id="als:DJ013_07155"/>
<reference evidence="2 3" key="1">
    <citation type="submission" date="2018-05" db="EMBL/GenBank/DDBJ databases">
        <title>Complete genome sequence of Arcticibacterium luteifluviistationis SM1504T, a cytophagaceae bacterium isolated from Arctic surface seawater.</title>
        <authorList>
            <person name="Li Y."/>
            <person name="Qin Q.-L."/>
        </authorList>
    </citation>
    <scope>NUCLEOTIDE SEQUENCE [LARGE SCALE GENOMIC DNA]</scope>
    <source>
        <strain evidence="2 3">SM1504</strain>
    </source>
</reference>
<feature type="domain" description="Ig-like" evidence="1">
    <location>
        <begin position="382"/>
        <end position="458"/>
    </location>
</feature>
<dbReference type="InterPro" id="IPR044023">
    <property type="entry name" value="Ig_7"/>
</dbReference>
<sequence>MSNCTGIISWFEVGNPVPIGNTASLSQNPSSTTAYNALCDASQAAYCSSSSSNIDVIVNAVSSAPSISITGNSTICTGETTTLAATGCAGTVSWSNSQTGTSITVSPSVSPTTYTATCTVNGCTSPSSTGVDVTVNPIPDAPSGISPVNICSGDSSPLNGTCSGTSTLTWYEEAALTNLVTLPVSPSSTTTYYGVCSENGCSSAPSSIKVNVTATPSAPSDISTTGTSICEGKSVVIGSSCSGTANLKWFTDALLTNELASTTVSPNSTTTYYAACQNGTCLSSSKSITITVSPAPAAPTALSTSTAICKDNSRDLIGTCASGTTIQWYLSVISPSTLLGTTSPFNVSPTETTIYIATCKNNSTNCESPKGPDVVISVKDRPSSPTNISATPSSICSGESSDLAGTCSTGTLTWYEDAGLTTITASTVSPTSTTTYYASCVLSSCQSVSESITVTVSPTPAAPTAISASNTNICEGESSDLSATCATGTLTWFSDAALSSIVGSTVSPSSTSTFYASCVSSSCKSASGSIGVTVTAIPVSPTAVSAAPAILCEGGSTTLSASCSSGTLTWYTDEALSTTLGSTTISPTNTTTYYASCVDGICKSPYVSQAVEVNELPAAPTIEPSSRDLCAGSSVVLTASGCVGNITWSNGKTDASITETPASNTDYSATCTNPNTGCVSPVSAVTTITVISPPPVPSISAGKTQLCLGESITLTSFNCVGDNPVVNWFESGNGIGSGTTITHTPPASGTASYSANCVTTSTTPTAAVQCESPTNANPIDVTVNALPSVPSISTTDNAICEGESTTLNATNCGSGSIKWSDGQTGANITVSPTSNTNYQAVCVLNGCESDSSAVLAIQVTAIPDAPTALAGPAICSGASSTLSGTCANGSSISWFSDAALTTAVTSPVSPTETSTYYAICTLNTCQSSSASHTVEVTETPSAPSSTAASPATVCAGDRSELSGACTLGNLVWYEDAALNTPLASSIVNPTITTTYYAACENGACKSLAASQVINVNPLPAAPTLSADLTTICETSSSNLTAAGCTGTIT</sequence>